<comment type="caution">
    <text evidence="3">The sequence shown here is derived from an EMBL/GenBank/DDBJ whole genome shotgun (WGS) entry which is preliminary data.</text>
</comment>
<dbReference type="RefSeq" id="WP_075133208.1">
    <property type="nucleotide sequence ID" value="NZ_MSIF01000005.1"/>
</dbReference>
<evidence type="ECO:0000313" key="3">
    <source>
        <dbReference type="EMBL" id="OLF11046.1"/>
    </source>
</evidence>
<sequence length="287" mass="31946">MGTVDDRDPATADVTFAVVRHGFDRSAVRQHLTGLAARTDQAEADRAEARAQTAELQGELEIARREISALTERLDSLGSPDGADAARTLEIARSQAADVTARAKAAAEDTWSAAEQASAALRERYQTLLGELESQHRELRETHQSIMHSAHTQAEELTTVAQRRRRELDDEAERDRITIDREFTELMAAKRESLERELAQRRAACDNEIAEKLRAADEEAARRVDAVTEQVNRLTGIRNQLSEHLRETRDLVERSASILDPADRDGGTDAAEEEVPPQRGQRSPAKR</sequence>
<feature type="coiled-coil region" evidence="1">
    <location>
        <begin position="191"/>
        <end position="230"/>
    </location>
</feature>
<feature type="coiled-coil region" evidence="1">
    <location>
        <begin position="32"/>
        <end position="73"/>
    </location>
</feature>
<evidence type="ECO:0000256" key="2">
    <source>
        <dbReference type="SAM" id="MobiDB-lite"/>
    </source>
</evidence>
<dbReference type="EMBL" id="MSIF01000005">
    <property type="protein sequence ID" value="OLF11046.1"/>
    <property type="molecule type" value="Genomic_DNA"/>
</dbReference>
<keyword evidence="4" id="KW-1185">Reference proteome</keyword>
<protein>
    <recommendedName>
        <fullName evidence="5">DivIVA protein</fullName>
    </recommendedName>
</protein>
<name>A0A7Z1AY10_9PSEU</name>
<organism evidence="3 4">
    <name type="scientific">Actinophytocola xinjiangensis</name>
    <dbReference type="NCBI Taxonomy" id="485602"/>
    <lineage>
        <taxon>Bacteria</taxon>
        <taxon>Bacillati</taxon>
        <taxon>Actinomycetota</taxon>
        <taxon>Actinomycetes</taxon>
        <taxon>Pseudonocardiales</taxon>
        <taxon>Pseudonocardiaceae</taxon>
    </lineage>
</organism>
<accession>A0A7Z1AY10</accession>
<dbReference type="AlphaFoldDB" id="A0A7Z1AY10"/>
<dbReference type="OrthoDB" id="3691987at2"/>
<reference evidence="3 4" key="1">
    <citation type="submission" date="2016-12" db="EMBL/GenBank/DDBJ databases">
        <title>The draft genome sequence of Actinophytocola xinjiangensis.</title>
        <authorList>
            <person name="Wang W."/>
            <person name="Yuan L."/>
        </authorList>
    </citation>
    <scope>NUCLEOTIDE SEQUENCE [LARGE SCALE GENOMIC DNA]</scope>
    <source>
        <strain evidence="3 4">CGMCC 4.4663</strain>
    </source>
</reference>
<gene>
    <name evidence="3" type="ORF">BLA60_13640</name>
</gene>
<evidence type="ECO:0000313" key="4">
    <source>
        <dbReference type="Proteomes" id="UP000185696"/>
    </source>
</evidence>
<proteinExistence type="predicted"/>
<keyword evidence="1" id="KW-0175">Coiled coil</keyword>
<evidence type="ECO:0000256" key="1">
    <source>
        <dbReference type="SAM" id="Coils"/>
    </source>
</evidence>
<evidence type="ECO:0008006" key="5">
    <source>
        <dbReference type="Google" id="ProtNLM"/>
    </source>
</evidence>
<dbReference type="Proteomes" id="UP000185696">
    <property type="component" value="Unassembled WGS sequence"/>
</dbReference>
<feature type="region of interest" description="Disordered" evidence="2">
    <location>
        <begin position="253"/>
        <end position="287"/>
    </location>
</feature>